<evidence type="ECO:0000313" key="2">
    <source>
        <dbReference type="EMBL" id="KAK3241561.1"/>
    </source>
</evidence>
<dbReference type="AlphaFoldDB" id="A0AAE0BRQ6"/>
<evidence type="ECO:0000313" key="3">
    <source>
        <dbReference type="Proteomes" id="UP001190700"/>
    </source>
</evidence>
<proteinExistence type="predicted"/>
<comment type="caution">
    <text evidence="2">The sequence shown here is derived from an EMBL/GenBank/DDBJ whole genome shotgun (WGS) entry which is preliminary data.</text>
</comment>
<feature type="region of interest" description="Disordered" evidence="1">
    <location>
        <begin position="20"/>
        <end position="45"/>
    </location>
</feature>
<accession>A0AAE0BRQ6</accession>
<evidence type="ECO:0000256" key="1">
    <source>
        <dbReference type="SAM" id="MobiDB-lite"/>
    </source>
</evidence>
<feature type="compositionally biased region" description="Basic and acidic residues" evidence="1">
    <location>
        <begin position="20"/>
        <end position="29"/>
    </location>
</feature>
<keyword evidence="3" id="KW-1185">Reference proteome</keyword>
<dbReference type="EMBL" id="LGRX02033368">
    <property type="protein sequence ID" value="KAK3241561.1"/>
    <property type="molecule type" value="Genomic_DNA"/>
</dbReference>
<reference evidence="2 3" key="1">
    <citation type="journal article" date="2015" name="Genome Biol. Evol.">
        <title>Comparative Genomics of a Bacterivorous Green Alga Reveals Evolutionary Causalities and Consequences of Phago-Mixotrophic Mode of Nutrition.</title>
        <authorList>
            <person name="Burns J.A."/>
            <person name="Paasch A."/>
            <person name="Narechania A."/>
            <person name="Kim E."/>
        </authorList>
    </citation>
    <scope>NUCLEOTIDE SEQUENCE [LARGE SCALE GENOMIC DNA]</scope>
    <source>
        <strain evidence="2 3">PLY_AMNH</strain>
    </source>
</reference>
<gene>
    <name evidence="2" type="ORF">CYMTET_48678</name>
</gene>
<protein>
    <submittedName>
        <fullName evidence="2">Uncharacterized protein</fullName>
    </submittedName>
</protein>
<name>A0AAE0BRQ6_9CHLO</name>
<sequence length="123" mass="13859">MIAGYSDGHAILYRDVDERPGDPFYKNDRPPLATSASTMHDHGHGSTRVSTVDIVPFLQSLRIGKNAQIVLVMEDMLRAHPDCKVRVYHRDDESYADDRNSSVLGEFAYNRLPGDDLVQDIRS</sequence>
<organism evidence="2 3">
    <name type="scientific">Cymbomonas tetramitiformis</name>
    <dbReference type="NCBI Taxonomy" id="36881"/>
    <lineage>
        <taxon>Eukaryota</taxon>
        <taxon>Viridiplantae</taxon>
        <taxon>Chlorophyta</taxon>
        <taxon>Pyramimonadophyceae</taxon>
        <taxon>Pyramimonadales</taxon>
        <taxon>Pyramimonadaceae</taxon>
        <taxon>Cymbomonas</taxon>
    </lineage>
</organism>
<dbReference type="Proteomes" id="UP001190700">
    <property type="component" value="Unassembled WGS sequence"/>
</dbReference>